<dbReference type="InterPro" id="IPR002156">
    <property type="entry name" value="RNaseH_domain"/>
</dbReference>
<keyword evidence="3" id="KW-1185">Reference proteome</keyword>
<evidence type="ECO:0000313" key="2">
    <source>
        <dbReference type="EMBL" id="CAA7034453.1"/>
    </source>
</evidence>
<feature type="domain" description="RNase H type-1" evidence="1">
    <location>
        <begin position="7"/>
        <end position="48"/>
    </location>
</feature>
<dbReference type="EMBL" id="CACVBM020001147">
    <property type="protein sequence ID" value="CAA7034453.1"/>
    <property type="molecule type" value="Genomic_DNA"/>
</dbReference>
<organism evidence="2 3">
    <name type="scientific">Microthlaspi erraticum</name>
    <dbReference type="NCBI Taxonomy" id="1685480"/>
    <lineage>
        <taxon>Eukaryota</taxon>
        <taxon>Viridiplantae</taxon>
        <taxon>Streptophyta</taxon>
        <taxon>Embryophyta</taxon>
        <taxon>Tracheophyta</taxon>
        <taxon>Spermatophyta</taxon>
        <taxon>Magnoliopsida</taxon>
        <taxon>eudicotyledons</taxon>
        <taxon>Gunneridae</taxon>
        <taxon>Pentapetalae</taxon>
        <taxon>rosids</taxon>
        <taxon>malvids</taxon>
        <taxon>Brassicales</taxon>
        <taxon>Brassicaceae</taxon>
        <taxon>Coluteocarpeae</taxon>
        <taxon>Microthlaspi</taxon>
    </lineage>
</organism>
<proteinExistence type="predicted"/>
<dbReference type="Proteomes" id="UP000467841">
    <property type="component" value="Unassembled WGS sequence"/>
</dbReference>
<dbReference type="InterPro" id="IPR036397">
    <property type="entry name" value="RNaseH_sf"/>
</dbReference>
<gene>
    <name evidence="2" type="ORF">MERR_LOCUS21688</name>
</gene>
<protein>
    <recommendedName>
        <fullName evidence="1">RNase H type-1 domain-containing protein</fullName>
    </recommendedName>
</protein>
<evidence type="ECO:0000313" key="3">
    <source>
        <dbReference type="Proteomes" id="UP000467841"/>
    </source>
</evidence>
<comment type="caution">
    <text evidence="2">The sequence shown here is derived from an EMBL/GenBank/DDBJ whole genome shotgun (WGS) entry which is preliminary data.</text>
</comment>
<dbReference type="GO" id="GO:0004523">
    <property type="term" value="F:RNA-DNA hybrid ribonuclease activity"/>
    <property type="evidence" value="ECO:0007669"/>
    <property type="project" value="InterPro"/>
</dbReference>
<dbReference type="GO" id="GO:0003676">
    <property type="term" value="F:nucleic acid binding"/>
    <property type="evidence" value="ECO:0007669"/>
    <property type="project" value="InterPro"/>
</dbReference>
<accession>A0A6D2IV83</accession>
<sequence>MINEEEEWPMLHQGLSDIRSMATHFKEVVFAFQPREGNEAADRVAKEALSFMIDAPKAHNFYSESSFENLFVSFKFLELEDDDLEATQLDVNRSRKPFPLQIAWTFFSICTGFICFQEFQDGVRASYAKGRIKNERIFKLFNVKSNLCNESDSKKK</sequence>
<dbReference type="AlphaFoldDB" id="A0A6D2IV83"/>
<name>A0A6D2IV83_9BRAS</name>
<dbReference type="Gene3D" id="3.30.420.10">
    <property type="entry name" value="Ribonuclease H-like superfamily/Ribonuclease H"/>
    <property type="match status" value="1"/>
</dbReference>
<evidence type="ECO:0000259" key="1">
    <source>
        <dbReference type="Pfam" id="PF13456"/>
    </source>
</evidence>
<dbReference type="Pfam" id="PF13456">
    <property type="entry name" value="RVT_3"/>
    <property type="match status" value="1"/>
</dbReference>
<reference evidence="2" key="1">
    <citation type="submission" date="2020-01" db="EMBL/GenBank/DDBJ databases">
        <authorList>
            <person name="Mishra B."/>
        </authorList>
    </citation>
    <scope>NUCLEOTIDE SEQUENCE [LARGE SCALE GENOMIC DNA]</scope>
</reference>